<dbReference type="GO" id="GO:0003746">
    <property type="term" value="F:translation elongation factor activity"/>
    <property type="evidence" value="ECO:0007669"/>
    <property type="project" value="InterPro"/>
</dbReference>
<dbReference type="EMBL" id="BARS01053119">
    <property type="protein sequence ID" value="GAG48866.1"/>
    <property type="molecule type" value="Genomic_DNA"/>
</dbReference>
<feature type="domain" description="Translation elongation factor P/YeiP central" evidence="2">
    <location>
        <begin position="32"/>
        <end position="86"/>
    </location>
</feature>
<dbReference type="GO" id="GO:0005829">
    <property type="term" value="C:cytosol"/>
    <property type="evidence" value="ECO:0007669"/>
    <property type="project" value="UniProtKB-ARBA"/>
</dbReference>
<dbReference type="Gene3D" id="2.40.50.140">
    <property type="entry name" value="Nucleic acid-binding proteins"/>
    <property type="match status" value="2"/>
</dbReference>
<dbReference type="AlphaFoldDB" id="X0ZKP9"/>
<dbReference type="FunFam" id="2.40.50.140:FF:000009">
    <property type="entry name" value="Elongation factor P"/>
    <property type="match status" value="1"/>
</dbReference>
<proteinExistence type="predicted"/>
<dbReference type="Pfam" id="PF09285">
    <property type="entry name" value="Elong-fact-P_C"/>
    <property type="match status" value="1"/>
</dbReference>
<dbReference type="PANTHER" id="PTHR30053">
    <property type="entry name" value="ELONGATION FACTOR P"/>
    <property type="match status" value="1"/>
</dbReference>
<sequence>TVHVKLRSLTTGHTGERTLDQLGKIEEVPTEIRRMQYLYSAGKERVFMDAETFEQYPLGEDVLGDGVAFLVEEETYRFLTVEGQVVGIELPPVVVLEVVETAPVEHAGGSTNVQKEARLNSGLVIHVPLFIKNWDKIRVKTENREYQGKEH</sequence>
<dbReference type="GO" id="GO:0043043">
    <property type="term" value="P:peptide biosynthetic process"/>
    <property type="evidence" value="ECO:0007669"/>
    <property type="project" value="InterPro"/>
</dbReference>
<feature type="domain" description="Elongation factor P C-terminal" evidence="1">
    <location>
        <begin position="94"/>
        <end position="149"/>
    </location>
</feature>
<dbReference type="Pfam" id="PF01132">
    <property type="entry name" value="EFP"/>
    <property type="match status" value="1"/>
</dbReference>
<dbReference type="SMART" id="SM00841">
    <property type="entry name" value="Elong-fact-P_C"/>
    <property type="match status" value="1"/>
</dbReference>
<comment type="caution">
    <text evidence="3">The sequence shown here is derived from an EMBL/GenBank/DDBJ whole genome shotgun (WGS) entry which is preliminary data.</text>
</comment>
<dbReference type="InterPro" id="IPR012340">
    <property type="entry name" value="NA-bd_OB-fold"/>
</dbReference>
<protein>
    <recommendedName>
        <fullName evidence="4">Elongation factor P</fullName>
    </recommendedName>
</protein>
<evidence type="ECO:0000259" key="1">
    <source>
        <dbReference type="SMART" id="SM00841"/>
    </source>
</evidence>
<organism evidence="3">
    <name type="scientific">marine sediment metagenome</name>
    <dbReference type="NCBI Taxonomy" id="412755"/>
    <lineage>
        <taxon>unclassified sequences</taxon>
        <taxon>metagenomes</taxon>
        <taxon>ecological metagenomes</taxon>
    </lineage>
</organism>
<dbReference type="InterPro" id="IPR015365">
    <property type="entry name" value="Elong-fact-P_C"/>
</dbReference>
<dbReference type="SUPFAM" id="SSF50249">
    <property type="entry name" value="Nucleic acid-binding proteins"/>
    <property type="match status" value="2"/>
</dbReference>
<dbReference type="PIRSF" id="PIRSF005901">
    <property type="entry name" value="EF-P"/>
    <property type="match status" value="1"/>
</dbReference>
<dbReference type="SMART" id="SM01185">
    <property type="entry name" value="EFP"/>
    <property type="match status" value="1"/>
</dbReference>
<reference evidence="3" key="1">
    <citation type="journal article" date="2014" name="Front. Microbiol.">
        <title>High frequency of phylogenetically diverse reductive dehalogenase-homologous genes in deep subseafloor sedimentary metagenomes.</title>
        <authorList>
            <person name="Kawai M."/>
            <person name="Futagami T."/>
            <person name="Toyoda A."/>
            <person name="Takaki Y."/>
            <person name="Nishi S."/>
            <person name="Hori S."/>
            <person name="Arai W."/>
            <person name="Tsubouchi T."/>
            <person name="Morono Y."/>
            <person name="Uchiyama I."/>
            <person name="Ito T."/>
            <person name="Fujiyama A."/>
            <person name="Inagaki F."/>
            <person name="Takami H."/>
        </authorList>
    </citation>
    <scope>NUCLEOTIDE SEQUENCE</scope>
    <source>
        <strain evidence="3">Expedition CK06-06</strain>
    </source>
</reference>
<dbReference type="PANTHER" id="PTHR30053:SF12">
    <property type="entry name" value="ELONGATION FACTOR P (EF-P) FAMILY PROTEIN"/>
    <property type="match status" value="1"/>
</dbReference>
<accession>X0ZKP9</accession>
<dbReference type="FunFam" id="2.40.50.140:FF:000004">
    <property type="entry name" value="Elongation factor P"/>
    <property type="match status" value="1"/>
</dbReference>
<dbReference type="InterPro" id="IPR001059">
    <property type="entry name" value="Transl_elong_P/YeiP_cen"/>
</dbReference>
<evidence type="ECO:0000259" key="2">
    <source>
        <dbReference type="SMART" id="SM01185"/>
    </source>
</evidence>
<dbReference type="InterPro" id="IPR020599">
    <property type="entry name" value="Transl_elong_fac_P/YeiP"/>
</dbReference>
<evidence type="ECO:0008006" key="4">
    <source>
        <dbReference type="Google" id="ProtNLM"/>
    </source>
</evidence>
<evidence type="ECO:0000313" key="3">
    <source>
        <dbReference type="EMBL" id="GAG48866.1"/>
    </source>
</evidence>
<dbReference type="CDD" id="cd04470">
    <property type="entry name" value="S1_EF-P_repeat_1"/>
    <property type="match status" value="1"/>
</dbReference>
<feature type="non-terminal residue" evidence="3">
    <location>
        <position position="1"/>
    </location>
</feature>
<gene>
    <name evidence="3" type="ORF">S01H1_78878</name>
</gene>
<name>X0ZKP9_9ZZZZ</name>